<evidence type="ECO:0000256" key="4">
    <source>
        <dbReference type="ARBA" id="ARBA00022475"/>
    </source>
</evidence>
<evidence type="ECO:0000259" key="12">
    <source>
        <dbReference type="Pfam" id="PF00905"/>
    </source>
</evidence>
<comment type="subcellular location">
    <subcellularLocation>
        <location evidence="2">Cell membrane</location>
    </subcellularLocation>
    <subcellularLocation>
        <location evidence="1">Membrane</location>
        <topology evidence="1">Single-pass membrane protein</topology>
    </subcellularLocation>
</comment>
<dbReference type="InterPro" id="IPR012338">
    <property type="entry name" value="Beta-lactam/transpept-like"/>
</dbReference>
<evidence type="ECO:0000256" key="1">
    <source>
        <dbReference type="ARBA" id="ARBA00004167"/>
    </source>
</evidence>
<dbReference type="InterPro" id="IPR050515">
    <property type="entry name" value="Beta-lactam/transpept"/>
</dbReference>
<dbReference type="Pfam" id="PF00905">
    <property type="entry name" value="Transpeptidase"/>
    <property type="match status" value="1"/>
</dbReference>
<reference evidence="14" key="1">
    <citation type="submission" date="2018-02" db="EMBL/GenBank/DDBJ databases">
        <authorList>
            <person name="Kim S.-K."/>
            <person name="Jung H.-I."/>
            <person name="Lee S.-W."/>
        </authorList>
    </citation>
    <scope>NUCLEOTIDE SEQUENCE</scope>
    <source>
        <strain evidence="14">SK3146</strain>
    </source>
</reference>
<dbReference type="Gene3D" id="3.90.1310.10">
    <property type="entry name" value="Penicillin-binding protein 2a (Domain 2)"/>
    <property type="match status" value="1"/>
</dbReference>
<evidence type="ECO:0000256" key="10">
    <source>
        <dbReference type="ARBA" id="ARBA00023316"/>
    </source>
</evidence>
<reference evidence="14" key="2">
    <citation type="journal article" date="2021" name="J Anim Sci Technol">
        <title>Complete genome sequence of Paenibacillus konkukensis sp. nov. SK3146 as a potential probiotic strain.</title>
        <authorList>
            <person name="Jung H.I."/>
            <person name="Park S."/>
            <person name="Niu K.M."/>
            <person name="Lee S.W."/>
            <person name="Kothari D."/>
            <person name="Yi K.J."/>
            <person name="Kim S.K."/>
        </authorList>
    </citation>
    <scope>NUCLEOTIDE SEQUENCE</scope>
    <source>
        <strain evidence="14">SK3146</strain>
    </source>
</reference>
<evidence type="ECO:0000256" key="8">
    <source>
        <dbReference type="ARBA" id="ARBA00022989"/>
    </source>
</evidence>
<evidence type="ECO:0000256" key="6">
    <source>
        <dbReference type="ARBA" id="ARBA00022960"/>
    </source>
</evidence>
<keyword evidence="9 11" id="KW-0472">Membrane</keyword>
<evidence type="ECO:0000313" key="14">
    <source>
        <dbReference type="EMBL" id="UQZ85303.1"/>
    </source>
</evidence>
<keyword evidence="15" id="KW-1185">Reference proteome</keyword>
<dbReference type="Proteomes" id="UP001057134">
    <property type="component" value="Chromosome"/>
</dbReference>
<keyword evidence="5 11" id="KW-0812">Transmembrane</keyword>
<dbReference type="InterPro" id="IPR036138">
    <property type="entry name" value="PBP_dimer_sf"/>
</dbReference>
<dbReference type="Gene3D" id="3.40.710.10">
    <property type="entry name" value="DD-peptidase/beta-lactamase superfamily"/>
    <property type="match status" value="1"/>
</dbReference>
<accession>A0ABY4RUX5</accession>
<evidence type="ECO:0000313" key="15">
    <source>
        <dbReference type="Proteomes" id="UP001057134"/>
    </source>
</evidence>
<evidence type="ECO:0000256" key="11">
    <source>
        <dbReference type="SAM" id="Phobius"/>
    </source>
</evidence>
<dbReference type="PANTHER" id="PTHR30627:SF2">
    <property type="entry name" value="PEPTIDOGLYCAN D,D-TRANSPEPTIDASE MRDA"/>
    <property type="match status" value="1"/>
</dbReference>
<feature type="transmembrane region" description="Helical" evidence="11">
    <location>
        <begin position="28"/>
        <end position="48"/>
    </location>
</feature>
<feature type="domain" description="Penicillin-binding protein dimerisation" evidence="13">
    <location>
        <begin position="71"/>
        <end position="268"/>
    </location>
</feature>
<evidence type="ECO:0000256" key="5">
    <source>
        <dbReference type="ARBA" id="ARBA00022692"/>
    </source>
</evidence>
<protein>
    <submittedName>
        <fullName evidence="14">Penicillin-binding protein 2B</fullName>
    </submittedName>
</protein>
<name>A0ABY4RUX5_9BACL</name>
<dbReference type="SUPFAM" id="SSF56519">
    <property type="entry name" value="Penicillin binding protein dimerisation domain"/>
    <property type="match status" value="1"/>
</dbReference>
<sequence length="682" mass="75505">MGSGIFRHTEDQAEKQEIRKRKHFSVRLNLFFFVTFVLFSVLIIRLAILQFVEGKYFKEVENMISNSESPIAPIRGTIYDRTGYAIAQSRSMQSLYYRVEGRATNRDEIIELAKELEKVFADYGKPEAAPLSAAEILKRMDVGFDLDKNSTKEPSYYSVPRRIKTDLSTKEIAYLMEHRDVMKGIEIFEDSIRMYDNQTIAAQLVGYMKRFSAARNPESGLAYYRSKTDEYLDVEDVGFDGLELMYQEELRGKKGIKSYPVNAVQKIVGPATLVPPEKGHNLYLTIDKDVQLATEQAIVDHLSYLHNRSLAGQFAYAPNARSGYAVAMEVKTGKVVAMASMPDYDTNLWTGGMSTEKYNEIMPFVNNGTITTSYPDYPAKERSKHPSSLVYMGSVVKPLTILVGLDEGVITPSTTYNDTGSFSFGTGNKAMISNSDRHPYGLLNPTTAIINSSNTFMSAMVGIPLYNKYGGEKSKVLDVWADHLAQFGLGVKTGSNLPNEYPGSNEFFQNAKTSSMQSAMVYASWGQNEKYTTLQLAQYAATLASRGKRMQPQFVDKITTASGELVKGFEPVVLNEVNYPKNYWDTVIKGMKSGAMGIEDLPYPVARKTGTSTQEVPGGTVDNAVLISFAPADDPVLAVAVVVPEGEFGRYGAAPIAAKVYEAYDQYIGGLSGKEPTGAKQP</sequence>
<dbReference type="RefSeq" id="WP_249860960.1">
    <property type="nucleotide sequence ID" value="NZ_CP027059.1"/>
</dbReference>
<dbReference type="PANTHER" id="PTHR30627">
    <property type="entry name" value="PEPTIDOGLYCAN D,D-TRANSPEPTIDASE"/>
    <property type="match status" value="1"/>
</dbReference>
<keyword evidence="6" id="KW-0133">Cell shape</keyword>
<evidence type="ECO:0000259" key="13">
    <source>
        <dbReference type="Pfam" id="PF03717"/>
    </source>
</evidence>
<dbReference type="SUPFAM" id="SSF56601">
    <property type="entry name" value="beta-lactamase/transpeptidase-like"/>
    <property type="match status" value="1"/>
</dbReference>
<evidence type="ECO:0000256" key="2">
    <source>
        <dbReference type="ARBA" id="ARBA00004236"/>
    </source>
</evidence>
<dbReference type="EMBL" id="CP027059">
    <property type="protein sequence ID" value="UQZ85303.1"/>
    <property type="molecule type" value="Genomic_DNA"/>
</dbReference>
<dbReference type="InterPro" id="IPR005311">
    <property type="entry name" value="PBP_dimer"/>
</dbReference>
<organism evidence="14 15">
    <name type="scientific">Paenibacillus konkukensis</name>
    <dbReference type="NCBI Taxonomy" id="2020716"/>
    <lineage>
        <taxon>Bacteria</taxon>
        <taxon>Bacillati</taxon>
        <taxon>Bacillota</taxon>
        <taxon>Bacilli</taxon>
        <taxon>Bacillales</taxon>
        <taxon>Paenibacillaceae</taxon>
        <taxon>Paenibacillus</taxon>
    </lineage>
</organism>
<keyword evidence="10" id="KW-0961">Cell wall biogenesis/degradation</keyword>
<evidence type="ECO:0000256" key="9">
    <source>
        <dbReference type="ARBA" id="ARBA00023136"/>
    </source>
</evidence>
<keyword evidence="8 11" id="KW-1133">Transmembrane helix</keyword>
<dbReference type="Pfam" id="PF03717">
    <property type="entry name" value="PBP_dimer"/>
    <property type="match status" value="1"/>
</dbReference>
<evidence type="ECO:0000256" key="3">
    <source>
        <dbReference type="ARBA" id="ARBA00007171"/>
    </source>
</evidence>
<keyword evidence="4" id="KW-1003">Cell membrane</keyword>
<gene>
    <name evidence="14" type="primary">penA</name>
    <name evidence="14" type="ORF">SK3146_04592</name>
</gene>
<keyword evidence="7" id="KW-0573">Peptidoglycan synthesis</keyword>
<comment type="similarity">
    <text evidence="3">Belongs to the transpeptidase family.</text>
</comment>
<evidence type="ECO:0000256" key="7">
    <source>
        <dbReference type="ARBA" id="ARBA00022984"/>
    </source>
</evidence>
<feature type="domain" description="Penicillin-binding protein transpeptidase" evidence="12">
    <location>
        <begin position="323"/>
        <end position="661"/>
    </location>
</feature>
<dbReference type="InterPro" id="IPR001460">
    <property type="entry name" value="PCN-bd_Tpept"/>
</dbReference>
<proteinExistence type="inferred from homology"/>